<evidence type="ECO:0000313" key="2">
    <source>
        <dbReference type="Proteomes" id="UP000179145"/>
    </source>
</evidence>
<organism evidence="1 2">
    <name type="scientific">Kozakia baliensis</name>
    <dbReference type="NCBI Taxonomy" id="153496"/>
    <lineage>
        <taxon>Bacteria</taxon>
        <taxon>Pseudomonadati</taxon>
        <taxon>Pseudomonadota</taxon>
        <taxon>Alphaproteobacteria</taxon>
        <taxon>Acetobacterales</taxon>
        <taxon>Acetobacteraceae</taxon>
        <taxon>Kozakia</taxon>
    </lineage>
</organism>
<evidence type="ECO:0000313" key="1">
    <source>
        <dbReference type="EMBL" id="AOX17780.1"/>
    </source>
</evidence>
<keyword evidence="2" id="KW-1185">Reference proteome</keyword>
<accession>A0A1D8UVY1</accession>
<dbReference type="KEGG" id="kba:A0U89_12225"/>
<sequence length="220" mass="24492">MMEGVVHLPRWPAGRICLVDITPTAWEVPYHGASITLCCREGFFEDGAGMTWLTEVTCRLGQLEESLDENGRPHLTISDRLFRSLMPVGRPMPLVLAGYHMSFLRRLMGGPHDRPPFNLCLYRGLRQLCPWVADFGLQLSAIELVPENIPLMTRSGPQARFASAETLLDVLLARLPVNRLVALSTAAVPPPPEEEPLSGMSGWCNMTPDRVFVADQEKET</sequence>
<proteinExistence type="predicted"/>
<dbReference type="AlphaFoldDB" id="A0A1D8UVY1"/>
<dbReference type="OrthoDB" id="7220141at2"/>
<gene>
    <name evidence="1" type="ORF">A0U89_12225</name>
</gene>
<dbReference type="EMBL" id="CP014674">
    <property type="protein sequence ID" value="AOX17780.1"/>
    <property type="molecule type" value="Genomic_DNA"/>
</dbReference>
<name>A0A1D8UVY1_9PROT</name>
<dbReference type="RefSeq" id="WP_070403320.1">
    <property type="nucleotide sequence ID" value="NZ_BJVW01000034.1"/>
</dbReference>
<protein>
    <submittedName>
        <fullName evidence="1">Uncharacterized protein</fullName>
    </submittedName>
</protein>
<dbReference type="STRING" id="153496.A0U89_12225"/>
<dbReference type="Proteomes" id="UP000179145">
    <property type="component" value="Chromosome"/>
</dbReference>
<reference evidence="1 2" key="1">
    <citation type="journal article" date="2016" name="Microb. Cell Fact.">
        <title>Dissection of exopolysaccharide biosynthesis in Kozakia baliensis.</title>
        <authorList>
            <person name="Brandt J.U."/>
            <person name="Jakob F."/>
            <person name="Behr J."/>
            <person name="Geissler A.J."/>
            <person name="Vogel R.F."/>
        </authorList>
    </citation>
    <scope>NUCLEOTIDE SEQUENCE [LARGE SCALE GENOMIC DNA]</scope>
    <source>
        <strain evidence="1 2">DSM 14400</strain>
    </source>
</reference>